<accession>A0A9P7FQG8</accession>
<dbReference type="EMBL" id="JABCKI010005908">
    <property type="protein sequence ID" value="KAG5636647.1"/>
    <property type="molecule type" value="Genomic_DNA"/>
</dbReference>
<keyword evidence="2" id="KW-1185">Reference proteome</keyword>
<comment type="caution">
    <text evidence="1">The sequence shown here is derived from an EMBL/GenBank/DDBJ whole genome shotgun (WGS) entry which is preliminary data.</text>
</comment>
<evidence type="ECO:0000313" key="2">
    <source>
        <dbReference type="Proteomes" id="UP000717328"/>
    </source>
</evidence>
<protein>
    <recommendedName>
        <fullName evidence="3">F-box domain-containing protein</fullName>
    </recommendedName>
</protein>
<reference evidence="1" key="2">
    <citation type="submission" date="2021-10" db="EMBL/GenBank/DDBJ databases">
        <title>Phylogenomics reveals ancestral predisposition of the termite-cultivated fungus Termitomyces towards a domesticated lifestyle.</title>
        <authorList>
            <person name="Auxier B."/>
            <person name="Grum-Grzhimaylo A."/>
            <person name="Cardenas M.E."/>
            <person name="Lodge J.D."/>
            <person name="Laessoe T."/>
            <person name="Pedersen O."/>
            <person name="Smith M.E."/>
            <person name="Kuyper T.W."/>
            <person name="Franco-Molano E.A."/>
            <person name="Baroni T.J."/>
            <person name="Aanen D.K."/>
        </authorList>
    </citation>
    <scope>NUCLEOTIDE SEQUENCE</scope>
    <source>
        <strain evidence="1">D49</strain>
    </source>
</reference>
<reference evidence="1" key="1">
    <citation type="submission" date="2021-02" db="EMBL/GenBank/DDBJ databases">
        <authorList>
            <person name="Nieuwenhuis M."/>
            <person name="Van De Peppel L.J.J."/>
        </authorList>
    </citation>
    <scope>NUCLEOTIDE SEQUENCE</scope>
    <source>
        <strain evidence="1">D49</strain>
    </source>
</reference>
<evidence type="ECO:0000313" key="1">
    <source>
        <dbReference type="EMBL" id="KAG5636647.1"/>
    </source>
</evidence>
<gene>
    <name evidence="1" type="ORF">H0H81_007304</name>
</gene>
<proteinExistence type="predicted"/>
<organism evidence="1 2">
    <name type="scientific">Sphagnurus paluster</name>
    <dbReference type="NCBI Taxonomy" id="117069"/>
    <lineage>
        <taxon>Eukaryota</taxon>
        <taxon>Fungi</taxon>
        <taxon>Dikarya</taxon>
        <taxon>Basidiomycota</taxon>
        <taxon>Agaricomycotina</taxon>
        <taxon>Agaricomycetes</taxon>
        <taxon>Agaricomycetidae</taxon>
        <taxon>Agaricales</taxon>
        <taxon>Tricholomatineae</taxon>
        <taxon>Lyophyllaceae</taxon>
        <taxon>Sphagnurus</taxon>
    </lineage>
</organism>
<name>A0A9P7FQG8_9AGAR</name>
<dbReference type="AlphaFoldDB" id="A0A9P7FQG8"/>
<dbReference type="Proteomes" id="UP000717328">
    <property type="component" value="Unassembled WGS sequence"/>
</dbReference>
<evidence type="ECO:0008006" key="3">
    <source>
        <dbReference type="Google" id="ProtNLM"/>
    </source>
</evidence>
<sequence length="552" mass="63085">MKKTKNLSRFRDWIRRSKKHSKRKRQRVEPVPDVGRSPVLEKADETLLHVQSQLSPLAHLFQTNNPPSDLELQQIVSLLRDVDTELCNLERHRVLESSNEMPVYNPLSLEILHNILQGAASAMRRIDPKILAQIFSECLLSRVINDEQIFLNILDGRQPPWTLTRVSWHWRKIAIADCKLWSSIHIDPHMTYLLQKCLERSGNHPLFIDCPHPSNEISEVFNQLLTFSERWKYLKVRDDNIKYCTIAKGKLPQLETLDIHITSGLIIEDPTIFELSPMLRHVRFANVYPLTLIKIPWTQIQSLDVDSVIGLDHIFLRAKKLLKLSLSLRGSEPNSTEDVPVARNSSIQALCIKTPEALNHLDISSLKSLEVLNGASQCIPQHIMPFLHRSSCSLRTLILFRSSIKIKSEFQALLRNTPFLVNLTIKDVEGYLKSSPVTGVAADWDTVIHVLTIAPSEPASVLKLENITFIFDGRDPPSSSLLLKMLESRVSQKINGVGHLTSISLYNLPDRLVFSMLSRLYKLRSLGIRLNLDRPVFHRMIFIGETYCDTIS</sequence>
<dbReference type="OrthoDB" id="3365698at2759"/>